<evidence type="ECO:0000313" key="14">
    <source>
        <dbReference type="WBParaSite" id="Csp11.Scaffold70.g431.t1"/>
    </source>
</evidence>
<dbReference type="InterPro" id="IPR016304">
    <property type="entry name" value="PPIE"/>
</dbReference>
<evidence type="ECO:0000256" key="7">
    <source>
        <dbReference type="ARBA" id="ARBA00023235"/>
    </source>
</evidence>
<dbReference type="WBParaSite" id="Csp11.Scaffold70.g431.t1">
    <property type="protein sequence ID" value="Csp11.Scaffold70.g431.t1"/>
    <property type="gene ID" value="Csp11.Scaffold70.g431"/>
</dbReference>
<dbReference type="PRINTS" id="PR00153">
    <property type="entry name" value="CSAPPISMRASE"/>
</dbReference>
<dbReference type="PANTHER" id="PTHR11071">
    <property type="entry name" value="PEPTIDYL-PROLYL CIS-TRANS ISOMERASE"/>
    <property type="match status" value="1"/>
</dbReference>
<reference evidence="14" key="1">
    <citation type="submission" date="2016-11" db="UniProtKB">
        <authorList>
            <consortium name="WormBaseParasite"/>
        </authorList>
    </citation>
    <scope>IDENTIFICATION</scope>
</reference>
<evidence type="ECO:0000259" key="11">
    <source>
        <dbReference type="PROSITE" id="PS50072"/>
    </source>
</evidence>
<proteinExistence type="inferred from homology"/>
<dbReference type="SUPFAM" id="SSF50891">
    <property type="entry name" value="Cyclophilin-like"/>
    <property type="match status" value="1"/>
</dbReference>
<dbReference type="InterPro" id="IPR034168">
    <property type="entry name" value="PPIE_RRM"/>
</dbReference>
<dbReference type="FunFam" id="2.40.100.10:FF:000046">
    <property type="entry name" value="Peptidyl-prolyl cis-trans isomerase E"/>
    <property type="match status" value="1"/>
</dbReference>
<feature type="domain" description="RRM" evidence="12">
    <location>
        <begin position="11"/>
        <end position="89"/>
    </location>
</feature>
<feature type="compositionally biased region" description="Basic and acidic residues" evidence="10">
    <location>
        <begin position="301"/>
        <end position="318"/>
    </location>
</feature>
<dbReference type="PANTHER" id="PTHR11071:SF575">
    <property type="entry name" value="PEPTIDYL-PROLYL CIS-TRANS ISOMERASE E"/>
    <property type="match status" value="1"/>
</dbReference>
<dbReference type="SUPFAM" id="SSF54928">
    <property type="entry name" value="RNA-binding domain, RBD"/>
    <property type="match status" value="1"/>
</dbReference>
<feature type="domain" description="PPIase cyclophilin-type" evidence="11">
    <location>
        <begin position="143"/>
        <end position="299"/>
    </location>
</feature>
<name>A0A1I7V4P5_9PELO</name>
<dbReference type="PROSITE" id="PS00170">
    <property type="entry name" value="CSA_PPIASE_1"/>
    <property type="match status" value="1"/>
</dbReference>
<dbReference type="Proteomes" id="UP000095282">
    <property type="component" value="Unplaced"/>
</dbReference>
<evidence type="ECO:0000256" key="1">
    <source>
        <dbReference type="ARBA" id="ARBA00000971"/>
    </source>
</evidence>
<dbReference type="InterPro" id="IPR012677">
    <property type="entry name" value="Nucleotide-bd_a/b_plait_sf"/>
</dbReference>
<organism evidence="13 14">
    <name type="scientific">Caenorhabditis tropicalis</name>
    <dbReference type="NCBI Taxonomy" id="1561998"/>
    <lineage>
        <taxon>Eukaryota</taxon>
        <taxon>Metazoa</taxon>
        <taxon>Ecdysozoa</taxon>
        <taxon>Nematoda</taxon>
        <taxon>Chromadorea</taxon>
        <taxon>Rhabditida</taxon>
        <taxon>Rhabditina</taxon>
        <taxon>Rhabditomorpha</taxon>
        <taxon>Rhabditoidea</taxon>
        <taxon>Rhabditidae</taxon>
        <taxon>Peloderinae</taxon>
        <taxon>Caenorhabditis</taxon>
    </lineage>
</organism>
<dbReference type="Pfam" id="PF00160">
    <property type="entry name" value="Pro_isomerase"/>
    <property type="match status" value="1"/>
</dbReference>
<keyword evidence="7" id="KW-0413">Isomerase</keyword>
<evidence type="ECO:0000256" key="10">
    <source>
        <dbReference type="SAM" id="MobiDB-lite"/>
    </source>
</evidence>
<keyword evidence="13" id="KW-1185">Reference proteome</keyword>
<dbReference type="FunFam" id="3.30.70.330:FF:000781">
    <property type="entry name" value="Peptidyl-prolyl cis-trans isomerase E"/>
    <property type="match status" value="1"/>
</dbReference>
<dbReference type="GO" id="GO:0003755">
    <property type="term" value="F:peptidyl-prolyl cis-trans isomerase activity"/>
    <property type="evidence" value="ECO:0007669"/>
    <property type="project" value="UniProtKB-KW"/>
</dbReference>
<evidence type="ECO:0000256" key="9">
    <source>
        <dbReference type="PROSITE-ProRule" id="PRU00176"/>
    </source>
</evidence>
<dbReference type="PROSITE" id="PS50072">
    <property type="entry name" value="CSA_PPIASE_2"/>
    <property type="match status" value="1"/>
</dbReference>
<dbReference type="GO" id="GO:0005739">
    <property type="term" value="C:mitochondrion"/>
    <property type="evidence" value="ECO:0007669"/>
    <property type="project" value="TreeGrafter"/>
</dbReference>
<dbReference type="InterPro" id="IPR029000">
    <property type="entry name" value="Cyclophilin-like_dom_sf"/>
</dbReference>
<dbReference type="Pfam" id="PF00076">
    <property type="entry name" value="RRM_1"/>
    <property type="match status" value="1"/>
</dbReference>
<evidence type="ECO:0000256" key="2">
    <source>
        <dbReference type="ARBA" id="ARBA00009483"/>
    </source>
</evidence>
<evidence type="ECO:0000256" key="3">
    <source>
        <dbReference type="ARBA" id="ARBA00013194"/>
    </source>
</evidence>
<dbReference type="GO" id="GO:0016018">
    <property type="term" value="F:cyclosporin A binding"/>
    <property type="evidence" value="ECO:0007669"/>
    <property type="project" value="TreeGrafter"/>
</dbReference>
<evidence type="ECO:0000256" key="6">
    <source>
        <dbReference type="ARBA" id="ARBA00023110"/>
    </source>
</evidence>
<accession>A0A1I7V4P5</accession>
<keyword evidence="6" id="KW-0697">Rotamase</keyword>
<sequence length="334" mass="37320">MNTNFPHNRKRTLYVGGFTEEVTEKVLMAAFIPFGDVVAISIPMDYESGKHRGFGFVEFDLAEDAAMAIDNMNESELFGKTIRVNFARPPKATERSHKPVWADDEWLKKYGRGGEITVDDDADNNEIGTKETMSSVTRLPRVYLGIKIGIRYIGRIVIELRTDVTPKTAENFRCLCTGERGFGYEGSTFHRIIPKFMLQGGDFTKGDGTGGKSIYGTKFEDENFELRHTMPGTVSMANCGANTNGSQFFICTEKTDWLDGKHVVFGYVVEGMNIVRQIEQQGTPSGKPQMVVKIVESGEIEPEKRIAAEKAAERRGAETDATNTENYNPHPEEK</sequence>
<feature type="region of interest" description="Disordered" evidence="10">
    <location>
        <begin position="296"/>
        <end position="334"/>
    </location>
</feature>
<dbReference type="GO" id="GO:0003723">
    <property type="term" value="F:RNA binding"/>
    <property type="evidence" value="ECO:0007669"/>
    <property type="project" value="UniProtKB-UniRule"/>
</dbReference>
<dbReference type="CDD" id="cd01926">
    <property type="entry name" value="cyclophilin_ABH_like"/>
    <property type="match status" value="1"/>
</dbReference>
<dbReference type="AlphaFoldDB" id="A0A1I7V4P5"/>
<dbReference type="EC" id="5.2.1.8" evidence="3"/>
<evidence type="ECO:0000313" key="13">
    <source>
        <dbReference type="Proteomes" id="UP000095282"/>
    </source>
</evidence>
<dbReference type="InterPro" id="IPR002130">
    <property type="entry name" value="Cyclophilin-type_PPIase_dom"/>
</dbReference>
<evidence type="ECO:0000259" key="12">
    <source>
        <dbReference type="PROSITE" id="PS50102"/>
    </source>
</evidence>
<comment type="catalytic activity">
    <reaction evidence="1">
        <text>[protein]-peptidylproline (omega=180) = [protein]-peptidylproline (omega=0)</text>
        <dbReference type="Rhea" id="RHEA:16237"/>
        <dbReference type="Rhea" id="RHEA-COMP:10747"/>
        <dbReference type="Rhea" id="RHEA-COMP:10748"/>
        <dbReference type="ChEBI" id="CHEBI:83833"/>
        <dbReference type="ChEBI" id="CHEBI:83834"/>
        <dbReference type="EC" id="5.2.1.8"/>
    </reaction>
</comment>
<dbReference type="PROSITE" id="PS50102">
    <property type="entry name" value="RRM"/>
    <property type="match status" value="1"/>
</dbReference>
<keyword evidence="5 9" id="KW-0694">RNA-binding</keyword>
<dbReference type="SMART" id="SM00360">
    <property type="entry name" value="RRM"/>
    <property type="match status" value="1"/>
</dbReference>
<dbReference type="InterPro" id="IPR000504">
    <property type="entry name" value="RRM_dom"/>
</dbReference>
<evidence type="ECO:0000256" key="5">
    <source>
        <dbReference type="ARBA" id="ARBA00022884"/>
    </source>
</evidence>
<dbReference type="Gene3D" id="3.30.70.330">
    <property type="match status" value="1"/>
</dbReference>
<dbReference type="PIRSF" id="PIRSF001475">
    <property type="entry name" value="PPI_cyclophilin_E"/>
    <property type="match status" value="1"/>
</dbReference>
<dbReference type="GO" id="GO:0006457">
    <property type="term" value="P:protein folding"/>
    <property type="evidence" value="ECO:0007669"/>
    <property type="project" value="InterPro"/>
</dbReference>
<dbReference type="CDD" id="cd12347">
    <property type="entry name" value="RRM_PPIE"/>
    <property type="match status" value="1"/>
</dbReference>
<evidence type="ECO:0000256" key="8">
    <source>
        <dbReference type="ARBA" id="ARBA00032204"/>
    </source>
</evidence>
<dbReference type="eggNOG" id="KOG0111">
    <property type="taxonomic scope" value="Eukaryota"/>
</dbReference>
<dbReference type="STRING" id="1561998.A0A1I7V4P5"/>
<comment type="similarity">
    <text evidence="2">Belongs to the cyclophilin-type PPIase family. PPIase E subfamily.</text>
</comment>
<dbReference type="InterPro" id="IPR020892">
    <property type="entry name" value="Cyclophilin-type_PPIase_CS"/>
</dbReference>
<protein>
    <recommendedName>
        <fullName evidence="4">Peptidyl-prolyl cis-trans isomerase E</fullName>
        <ecNumber evidence="3">5.2.1.8</ecNumber>
    </recommendedName>
    <alternativeName>
        <fullName evidence="8">Rotamase E</fullName>
    </alternativeName>
</protein>
<dbReference type="InterPro" id="IPR035979">
    <property type="entry name" value="RBD_domain_sf"/>
</dbReference>
<dbReference type="Gene3D" id="2.40.100.10">
    <property type="entry name" value="Cyclophilin-like"/>
    <property type="match status" value="1"/>
</dbReference>
<evidence type="ECO:0000256" key="4">
    <source>
        <dbReference type="ARBA" id="ARBA00021137"/>
    </source>
</evidence>